<proteinExistence type="predicted"/>
<reference evidence="2 3" key="1">
    <citation type="submission" date="2018-11" db="EMBL/GenBank/DDBJ databases">
        <title>Genome assembly of Steccherinum ochraceum LE-BIN_3174, the white-rot fungus of the Steccherinaceae family (The Residual Polyporoid clade, Polyporales, Basidiomycota).</title>
        <authorList>
            <person name="Fedorova T.V."/>
            <person name="Glazunova O.A."/>
            <person name="Landesman E.O."/>
            <person name="Moiseenko K.V."/>
            <person name="Psurtseva N.V."/>
            <person name="Savinova O.S."/>
            <person name="Shakhova N.V."/>
            <person name="Tyazhelova T.V."/>
            <person name="Vasina D.V."/>
        </authorList>
    </citation>
    <scope>NUCLEOTIDE SEQUENCE [LARGE SCALE GENOMIC DNA]</scope>
    <source>
        <strain evidence="2 3">LE-BIN_3174</strain>
    </source>
</reference>
<sequence>MATAMDLVQRIRAGEQTASEVRRILLEKARAARLSMLIQWFTGNAMISESVRSKETAGTTSQYSFGEVVSIVNTRGVGNEGSSEGKAEKERAETDNPTSTKSAKSDSVVAQATDWVMEGMVIPAIRPTQPDMAWSLSSTPIPKSQSFRFVRCNLHKADPWDDYYSVLENGPFGGRAIELGENIRARMQWLAIPERHYTAELQCSYDEPLDRDWRKIEEAQAVWETTAVSPACWKEGTYSPVEFSVARFSSGNVSRFQVAADAAMQAKICRSSSGAGGVTKADASLSAELQHQATTTQVDDPSAALLQRNAANKDEFPLEVQTSRPVLRHALPTPPSMTPSPRTFGDLSPSTSISLQTPPSFHGPMNSLEVAWGASSQHDFAKARAAWAAQGIDPRVDAELSERFKIVA</sequence>
<gene>
    <name evidence="2" type="ORF">EIP91_008280</name>
</gene>
<feature type="compositionally biased region" description="Basic and acidic residues" evidence="1">
    <location>
        <begin position="83"/>
        <end position="94"/>
    </location>
</feature>
<dbReference type="Proteomes" id="UP000292702">
    <property type="component" value="Unassembled WGS sequence"/>
</dbReference>
<keyword evidence="3" id="KW-1185">Reference proteome</keyword>
<feature type="region of interest" description="Disordered" evidence="1">
    <location>
        <begin position="329"/>
        <end position="348"/>
    </location>
</feature>
<dbReference type="AlphaFoldDB" id="A0A4R0R5E7"/>
<comment type="caution">
    <text evidence="2">The sequence shown here is derived from an EMBL/GenBank/DDBJ whole genome shotgun (WGS) entry which is preliminary data.</text>
</comment>
<feature type="region of interest" description="Disordered" evidence="1">
    <location>
        <begin position="76"/>
        <end position="107"/>
    </location>
</feature>
<organism evidence="2 3">
    <name type="scientific">Steccherinum ochraceum</name>
    <dbReference type="NCBI Taxonomy" id="92696"/>
    <lineage>
        <taxon>Eukaryota</taxon>
        <taxon>Fungi</taxon>
        <taxon>Dikarya</taxon>
        <taxon>Basidiomycota</taxon>
        <taxon>Agaricomycotina</taxon>
        <taxon>Agaricomycetes</taxon>
        <taxon>Polyporales</taxon>
        <taxon>Steccherinaceae</taxon>
        <taxon>Steccherinum</taxon>
    </lineage>
</organism>
<name>A0A4R0R5E7_9APHY</name>
<evidence type="ECO:0000313" key="3">
    <source>
        <dbReference type="Proteomes" id="UP000292702"/>
    </source>
</evidence>
<evidence type="ECO:0000313" key="2">
    <source>
        <dbReference type="EMBL" id="TCD61536.1"/>
    </source>
</evidence>
<dbReference type="EMBL" id="RWJN01000455">
    <property type="protein sequence ID" value="TCD61536.1"/>
    <property type="molecule type" value="Genomic_DNA"/>
</dbReference>
<evidence type="ECO:0000256" key="1">
    <source>
        <dbReference type="SAM" id="MobiDB-lite"/>
    </source>
</evidence>
<protein>
    <submittedName>
        <fullName evidence="2">Uncharacterized protein</fullName>
    </submittedName>
</protein>
<accession>A0A4R0R5E7</accession>